<evidence type="ECO:0000256" key="6">
    <source>
        <dbReference type="ARBA" id="ARBA00022438"/>
    </source>
</evidence>
<dbReference type="GO" id="GO:0008270">
    <property type="term" value="F:zinc ion binding"/>
    <property type="evidence" value="ECO:0007669"/>
    <property type="project" value="InterPro"/>
</dbReference>
<dbReference type="STRING" id="1436961.SAMN05421739_106174"/>
<dbReference type="GO" id="GO:0016020">
    <property type="term" value="C:membrane"/>
    <property type="evidence" value="ECO:0007669"/>
    <property type="project" value="TreeGrafter"/>
</dbReference>
<dbReference type="GO" id="GO:0043171">
    <property type="term" value="P:peptide catabolic process"/>
    <property type="evidence" value="ECO:0007669"/>
    <property type="project" value="TreeGrafter"/>
</dbReference>
<feature type="domain" description="Aminopeptidase N-like N-terminal" evidence="14">
    <location>
        <begin position="41"/>
        <end position="215"/>
    </location>
</feature>
<name>A0A1I2XQY5_9BACT</name>
<keyword evidence="6" id="KW-0031">Aminopeptidase</keyword>
<keyword evidence="16" id="KW-1185">Reference proteome</keyword>
<dbReference type="OrthoDB" id="100605at2"/>
<comment type="similarity">
    <text evidence="3">Belongs to the peptidase M1 family.</text>
</comment>
<evidence type="ECO:0000259" key="14">
    <source>
        <dbReference type="Pfam" id="PF17900"/>
    </source>
</evidence>
<dbReference type="EMBL" id="FOOT01000006">
    <property type="protein sequence ID" value="SFH15479.1"/>
    <property type="molecule type" value="Genomic_DNA"/>
</dbReference>
<keyword evidence="8" id="KW-0479">Metal-binding</keyword>
<dbReference type="RefSeq" id="WP_092104173.1">
    <property type="nucleotide sequence ID" value="NZ_FOOT01000006.1"/>
</dbReference>
<feature type="signal peptide" evidence="12">
    <location>
        <begin position="1"/>
        <end position="20"/>
    </location>
</feature>
<keyword evidence="11" id="KW-0482">Metalloprotease</keyword>
<feature type="domain" description="Peptidase M1 membrane alanine aminopeptidase" evidence="13">
    <location>
        <begin position="269"/>
        <end position="461"/>
    </location>
</feature>
<dbReference type="GO" id="GO:0042277">
    <property type="term" value="F:peptide binding"/>
    <property type="evidence" value="ECO:0007669"/>
    <property type="project" value="TreeGrafter"/>
</dbReference>
<dbReference type="GO" id="GO:0005737">
    <property type="term" value="C:cytoplasm"/>
    <property type="evidence" value="ECO:0007669"/>
    <property type="project" value="TreeGrafter"/>
</dbReference>
<evidence type="ECO:0000313" key="16">
    <source>
        <dbReference type="Proteomes" id="UP000198724"/>
    </source>
</evidence>
<evidence type="ECO:0000259" key="13">
    <source>
        <dbReference type="Pfam" id="PF01433"/>
    </source>
</evidence>
<dbReference type="PANTHER" id="PTHR11533">
    <property type="entry name" value="PROTEASE M1 ZINC METALLOPROTEASE"/>
    <property type="match status" value="1"/>
</dbReference>
<dbReference type="Pfam" id="PF17900">
    <property type="entry name" value="Peptidase_M1_N"/>
    <property type="match status" value="1"/>
</dbReference>
<comment type="cofactor">
    <cofactor evidence="2">
        <name>Zn(2+)</name>
        <dbReference type="ChEBI" id="CHEBI:29105"/>
    </cofactor>
</comment>
<evidence type="ECO:0000256" key="7">
    <source>
        <dbReference type="ARBA" id="ARBA00022670"/>
    </source>
</evidence>
<dbReference type="SUPFAM" id="SSF63737">
    <property type="entry name" value="Leukotriene A4 hydrolase N-terminal domain"/>
    <property type="match status" value="1"/>
</dbReference>
<keyword evidence="7" id="KW-0645">Protease</keyword>
<dbReference type="InterPro" id="IPR050344">
    <property type="entry name" value="Peptidase_M1_aminopeptidases"/>
</dbReference>
<dbReference type="GO" id="GO:0070006">
    <property type="term" value="F:metalloaminopeptidase activity"/>
    <property type="evidence" value="ECO:0007669"/>
    <property type="project" value="TreeGrafter"/>
</dbReference>
<dbReference type="SUPFAM" id="SSF55486">
    <property type="entry name" value="Metalloproteases ('zincins'), catalytic domain"/>
    <property type="match status" value="1"/>
</dbReference>
<evidence type="ECO:0000256" key="4">
    <source>
        <dbReference type="ARBA" id="ARBA00012564"/>
    </source>
</evidence>
<reference evidence="16" key="1">
    <citation type="submission" date="2016-10" db="EMBL/GenBank/DDBJ databases">
        <authorList>
            <person name="Varghese N."/>
            <person name="Submissions S."/>
        </authorList>
    </citation>
    <scope>NUCLEOTIDE SEQUENCE [LARGE SCALE GENOMIC DNA]</scope>
    <source>
        <strain evidence="16">LP51</strain>
    </source>
</reference>
<dbReference type="Gene3D" id="2.60.40.1730">
    <property type="entry name" value="tricorn interacting facor f3 domain"/>
    <property type="match status" value="1"/>
</dbReference>
<feature type="chain" id="PRO_5011664364" description="Aminopeptidase N" evidence="12">
    <location>
        <begin position="21"/>
        <end position="539"/>
    </location>
</feature>
<dbReference type="CDD" id="cd09603">
    <property type="entry name" value="M1_APN_like"/>
    <property type="match status" value="1"/>
</dbReference>
<sequence length="539" mass="61324">MKKHFFLSLFTALCLTTAQAQEQNWTWGGPLDPVQAAFDVKHYTLRLTVSPEEQKIGGSADAVVELVAPTDKIRLNLIDAYKVSGVKVDGRKATYTRATDLLDVQLKKTYQPGQRLTVTVDYAGTPPEAVNPPWQGGFTFTKDGNGKHWIGLSSQNEGAKIFMPCKDHPSDEPDEGVEQFISVPAPYQVAANGLLVSEKKKGNLITYHWKTNYTINNYGINFTVGDFEITRRDYTTVEGNTVPMVIYLLKQNAAKAPELMNILEISLKTQEKYFGEYPFQKEKVGIVETPYLGMEHQTINAYGNKFRFTTVGDAPYDHLLHHELGHEWWGNKVSVKDWADFWIQEGLTTYGDWLFVEEHAGHEAYLRHVKLIAKNIPNRNPIIMRENDVDSDEAYHGEIYSKGAYIMHSLRYMLGDEVFFRTLKKFILDPAYTYKNQVKTADLQEFFTKETGRDIKPFFNLYLRTTEVPEVVIEQKSGNSYTIRIPNINFTLPMEVRIDSGTQRLDLSNKPVEVTSKTAPVVDEKGWYLKNVVAGESTL</sequence>
<dbReference type="Pfam" id="PF01433">
    <property type="entry name" value="Peptidase_M1"/>
    <property type="match status" value="1"/>
</dbReference>
<comment type="catalytic activity">
    <reaction evidence="1">
        <text>Release of an N-terminal amino acid, Xaa-|-Yaa- from a peptide, amide or arylamide. Xaa is preferably Ala, but may be most amino acids including Pro (slow action). When a terminal hydrophobic residue is followed by a prolyl residue, the two may be released as an intact Xaa-Pro dipeptide.</text>
        <dbReference type="EC" id="3.4.11.2"/>
    </reaction>
</comment>
<dbReference type="InterPro" id="IPR027268">
    <property type="entry name" value="Peptidase_M4/M1_CTD_sf"/>
</dbReference>
<dbReference type="Proteomes" id="UP000198724">
    <property type="component" value="Unassembled WGS sequence"/>
</dbReference>
<evidence type="ECO:0000256" key="1">
    <source>
        <dbReference type="ARBA" id="ARBA00000098"/>
    </source>
</evidence>
<evidence type="ECO:0000256" key="2">
    <source>
        <dbReference type="ARBA" id="ARBA00001947"/>
    </source>
</evidence>
<evidence type="ECO:0000256" key="9">
    <source>
        <dbReference type="ARBA" id="ARBA00022801"/>
    </source>
</evidence>
<evidence type="ECO:0000313" key="15">
    <source>
        <dbReference type="EMBL" id="SFH15479.1"/>
    </source>
</evidence>
<dbReference type="AlphaFoldDB" id="A0A1I2XQY5"/>
<dbReference type="InterPro" id="IPR014782">
    <property type="entry name" value="Peptidase_M1_dom"/>
</dbReference>
<gene>
    <name evidence="15" type="ORF">SAMN05421739_106174</name>
</gene>
<evidence type="ECO:0000256" key="10">
    <source>
        <dbReference type="ARBA" id="ARBA00022833"/>
    </source>
</evidence>
<accession>A0A1I2XQY5</accession>
<protein>
    <recommendedName>
        <fullName evidence="5">Aminopeptidase N</fullName>
        <ecNumber evidence="4">3.4.11.2</ecNumber>
    </recommendedName>
</protein>
<evidence type="ECO:0000256" key="12">
    <source>
        <dbReference type="SAM" id="SignalP"/>
    </source>
</evidence>
<dbReference type="InterPro" id="IPR042097">
    <property type="entry name" value="Aminopeptidase_N-like_N_sf"/>
</dbReference>
<keyword evidence="12" id="KW-0732">Signal</keyword>
<keyword evidence="9" id="KW-0378">Hydrolase</keyword>
<evidence type="ECO:0000256" key="11">
    <source>
        <dbReference type="ARBA" id="ARBA00023049"/>
    </source>
</evidence>
<organism evidence="15 16">
    <name type="scientific">Pontibacter chinhatensis</name>
    <dbReference type="NCBI Taxonomy" id="1436961"/>
    <lineage>
        <taxon>Bacteria</taxon>
        <taxon>Pseudomonadati</taxon>
        <taxon>Bacteroidota</taxon>
        <taxon>Cytophagia</taxon>
        <taxon>Cytophagales</taxon>
        <taxon>Hymenobacteraceae</taxon>
        <taxon>Pontibacter</taxon>
    </lineage>
</organism>
<dbReference type="PRINTS" id="PR00756">
    <property type="entry name" value="ALADIPTASE"/>
</dbReference>
<dbReference type="InterPro" id="IPR001930">
    <property type="entry name" value="Peptidase_M1"/>
</dbReference>
<keyword evidence="10" id="KW-0862">Zinc</keyword>
<dbReference type="PANTHER" id="PTHR11533:SF174">
    <property type="entry name" value="PUROMYCIN-SENSITIVE AMINOPEPTIDASE-RELATED"/>
    <property type="match status" value="1"/>
</dbReference>
<dbReference type="Gene3D" id="1.10.390.10">
    <property type="entry name" value="Neutral Protease Domain 2"/>
    <property type="match status" value="1"/>
</dbReference>
<dbReference type="GO" id="GO:0005615">
    <property type="term" value="C:extracellular space"/>
    <property type="evidence" value="ECO:0007669"/>
    <property type="project" value="TreeGrafter"/>
</dbReference>
<dbReference type="EC" id="3.4.11.2" evidence="4"/>
<evidence type="ECO:0000256" key="5">
    <source>
        <dbReference type="ARBA" id="ARBA00015611"/>
    </source>
</evidence>
<proteinExistence type="inferred from homology"/>
<dbReference type="GO" id="GO:0016285">
    <property type="term" value="F:alanyl aminopeptidase activity"/>
    <property type="evidence" value="ECO:0007669"/>
    <property type="project" value="UniProtKB-EC"/>
</dbReference>
<dbReference type="InterPro" id="IPR045357">
    <property type="entry name" value="Aminopeptidase_N-like_N"/>
</dbReference>
<evidence type="ECO:0000256" key="8">
    <source>
        <dbReference type="ARBA" id="ARBA00022723"/>
    </source>
</evidence>
<evidence type="ECO:0000256" key="3">
    <source>
        <dbReference type="ARBA" id="ARBA00010136"/>
    </source>
</evidence>
<dbReference type="GO" id="GO:0006508">
    <property type="term" value="P:proteolysis"/>
    <property type="evidence" value="ECO:0007669"/>
    <property type="project" value="UniProtKB-KW"/>
</dbReference>